<dbReference type="Proteomes" id="UP001166291">
    <property type="component" value="Unassembled WGS sequence"/>
</dbReference>
<evidence type="ECO:0000313" key="2">
    <source>
        <dbReference type="Proteomes" id="UP001166291"/>
    </source>
</evidence>
<protein>
    <recommendedName>
        <fullName evidence="3">AP2 domain-containing protein</fullName>
    </recommendedName>
</protein>
<dbReference type="EMBL" id="JAHWDQ010000003">
    <property type="protein sequence ID" value="MBW2941900.1"/>
    <property type="molecule type" value="Genomic_DNA"/>
</dbReference>
<reference evidence="1" key="1">
    <citation type="submission" date="2021-07" db="EMBL/GenBank/DDBJ databases">
        <title>Zhongshania sp. CAU 1632 isolated from seawater.</title>
        <authorList>
            <person name="Kim W."/>
        </authorList>
    </citation>
    <scope>NUCLEOTIDE SEQUENCE</scope>
    <source>
        <strain evidence="1">CAU 1632</strain>
    </source>
</reference>
<evidence type="ECO:0000313" key="1">
    <source>
        <dbReference type="EMBL" id="MBW2941900.1"/>
    </source>
</evidence>
<sequence>MSVKLLDNKAFYGYRVRRTVAGKLYQEYFSLKTGGARLEGKQKLETEKQALARDAVLEAEQQRYLNETKEDRCFKSDGTVRGISYLLKTEKSGNLTPIFQVGVASKVENKTVCTSFSLNAHGSDDAWHRAVDAYAKHKSIRKNTKLYQRLLKAMPKVS</sequence>
<name>A0ABS6VU97_9GAMM</name>
<keyword evidence="2" id="KW-1185">Reference proteome</keyword>
<accession>A0ABS6VU97</accession>
<comment type="caution">
    <text evidence="1">The sequence shown here is derived from an EMBL/GenBank/DDBJ whole genome shotgun (WGS) entry which is preliminary data.</text>
</comment>
<evidence type="ECO:0008006" key="3">
    <source>
        <dbReference type="Google" id="ProtNLM"/>
    </source>
</evidence>
<gene>
    <name evidence="1" type="ORF">KXJ70_13975</name>
</gene>
<dbReference type="RefSeq" id="WP_219044121.1">
    <property type="nucleotide sequence ID" value="NZ_JAHWDQ010000003.1"/>
</dbReference>
<organism evidence="1 2">
    <name type="scientific">Zhongshania aquimaris</name>
    <dbReference type="NCBI Taxonomy" id="2857107"/>
    <lineage>
        <taxon>Bacteria</taxon>
        <taxon>Pseudomonadati</taxon>
        <taxon>Pseudomonadota</taxon>
        <taxon>Gammaproteobacteria</taxon>
        <taxon>Cellvibrionales</taxon>
        <taxon>Spongiibacteraceae</taxon>
        <taxon>Zhongshania</taxon>
    </lineage>
</organism>
<proteinExistence type="predicted"/>